<evidence type="ECO:0000256" key="2">
    <source>
        <dbReference type="ARBA" id="ARBA00022723"/>
    </source>
</evidence>
<accession>A0A6N0NW53</accession>
<sequence>MEAALLASKGELDLARKYVDLGLQYTSKARVKLPLRVKRSFCRKCKTPLIVGVTERRRIRSKILIRTCLVCGWTRRYDTRNQEKLKGSDRRERRGKNRKEGFHRGDQERNRKTPKGARSDQDQVT</sequence>
<dbReference type="OrthoDB" id="10058at2157"/>
<organism evidence="5 6">
    <name type="scientific">Metallosphaera tengchongensis</name>
    <dbReference type="NCBI Taxonomy" id="1532350"/>
    <lineage>
        <taxon>Archaea</taxon>
        <taxon>Thermoproteota</taxon>
        <taxon>Thermoprotei</taxon>
        <taxon>Sulfolobales</taxon>
        <taxon>Sulfolobaceae</taxon>
        <taxon>Metallosphaera</taxon>
    </lineage>
</organism>
<evidence type="ECO:0000256" key="1">
    <source>
        <dbReference type="ARBA" id="ARBA00022694"/>
    </source>
</evidence>
<evidence type="ECO:0000313" key="5">
    <source>
        <dbReference type="EMBL" id="QKR01086.1"/>
    </source>
</evidence>
<dbReference type="RefSeq" id="WP_174632700.1">
    <property type="nucleotide sequence ID" value="NZ_CP049074.1"/>
</dbReference>
<dbReference type="GO" id="GO:1990904">
    <property type="term" value="C:ribonucleoprotein complex"/>
    <property type="evidence" value="ECO:0007669"/>
    <property type="project" value="UniProtKB-ARBA"/>
</dbReference>
<dbReference type="InterPro" id="IPR007175">
    <property type="entry name" value="Rpr2/Snm1/Rpp21"/>
</dbReference>
<dbReference type="GO" id="GO:0008033">
    <property type="term" value="P:tRNA processing"/>
    <property type="evidence" value="ECO:0007669"/>
    <property type="project" value="UniProtKB-KW"/>
</dbReference>
<feature type="region of interest" description="Disordered" evidence="4">
    <location>
        <begin position="82"/>
        <end position="125"/>
    </location>
</feature>
<evidence type="ECO:0000256" key="4">
    <source>
        <dbReference type="SAM" id="MobiDB-lite"/>
    </source>
</evidence>
<dbReference type="AlphaFoldDB" id="A0A6N0NW53"/>
<dbReference type="GO" id="GO:1902555">
    <property type="term" value="C:endoribonuclease complex"/>
    <property type="evidence" value="ECO:0007669"/>
    <property type="project" value="UniProtKB-ARBA"/>
</dbReference>
<keyword evidence="1" id="KW-0819">tRNA processing</keyword>
<keyword evidence="2" id="KW-0479">Metal-binding</keyword>
<proteinExistence type="predicted"/>
<dbReference type="Pfam" id="PF04032">
    <property type="entry name" value="Rpr2"/>
    <property type="match status" value="1"/>
</dbReference>
<dbReference type="KEGG" id="mten:GWK48_08515"/>
<dbReference type="GeneID" id="55641981"/>
<evidence type="ECO:0000256" key="3">
    <source>
        <dbReference type="ARBA" id="ARBA00022833"/>
    </source>
</evidence>
<gene>
    <name evidence="5" type="ORF">GWK48_08515</name>
</gene>
<dbReference type="GO" id="GO:0046872">
    <property type="term" value="F:metal ion binding"/>
    <property type="evidence" value="ECO:0007669"/>
    <property type="project" value="UniProtKB-KW"/>
</dbReference>
<dbReference type="PANTHER" id="PTHR14742">
    <property type="entry name" value="RIBONUCLEASE P SUBUNIT P21"/>
    <property type="match status" value="1"/>
</dbReference>
<keyword evidence="6" id="KW-1185">Reference proteome</keyword>
<reference evidence="5 6" key="1">
    <citation type="submission" date="2020-02" db="EMBL/GenBank/DDBJ databases">
        <title>Comparative genome analysis reveals the metabolism and evolution of the thermophilic archaeal genus Metallosphaera.</title>
        <authorList>
            <person name="Jiang C."/>
        </authorList>
    </citation>
    <scope>NUCLEOTIDE SEQUENCE [LARGE SCALE GENOMIC DNA]</scope>
    <source>
        <strain evidence="5 6">Ric-A</strain>
    </source>
</reference>
<dbReference type="Gene3D" id="6.20.50.20">
    <property type="match status" value="1"/>
</dbReference>
<dbReference type="PANTHER" id="PTHR14742:SF0">
    <property type="entry name" value="RIBONUCLEASE P PROTEIN SUBUNIT P21"/>
    <property type="match status" value="1"/>
</dbReference>
<dbReference type="Proteomes" id="UP000509301">
    <property type="component" value="Chromosome"/>
</dbReference>
<protein>
    <submittedName>
        <fullName evidence="5">RNAse P, Rpr2/Rpp21 subunit</fullName>
    </submittedName>
</protein>
<evidence type="ECO:0000313" key="6">
    <source>
        <dbReference type="Proteomes" id="UP000509301"/>
    </source>
</evidence>
<keyword evidence="3" id="KW-0862">Zinc</keyword>
<name>A0A6N0NW53_9CREN</name>
<dbReference type="EMBL" id="CP049074">
    <property type="protein sequence ID" value="QKR01086.1"/>
    <property type="molecule type" value="Genomic_DNA"/>
</dbReference>